<evidence type="ECO:0008006" key="4">
    <source>
        <dbReference type="Google" id="ProtNLM"/>
    </source>
</evidence>
<dbReference type="Proteomes" id="UP000241769">
    <property type="component" value="Unassembled WGS sequence"/>
</dbReference>
<name>A0A2P6N038_9EUKA</name>
<comment type="caution">
    <text evidence="2">The sequence shown here is derived from an EMBL/GenBank/DDBJ whole genome shotgun (WGS) entry which is preliminary data.</text>
</comment>
<dbReference type="PANTHER" id="PTHR47447">
    <property type="entry name" value="OS03G0856100 PROTEIN"/>
    <property type="match status" value="1"/>
</dbReference>
<evidence type="ECO:0000313" key="2">
    <source>
        <dbReference type="EMBL" id="PRP77303.1"/>
    </source>
</evidence>
<dbReference type="EMBL" id="MDYQ01000269">
    <property type="protein sequence ID" value="PRP77303.1"/>
    <property type="molecule type" value="Genomic_DNA"/>
</dbReference>
<accession>A0A2P6N038</accession>
<reference evidence="2 3" key="1">
    <citation type="journal article" date="2018" name="Genome Biol. Evol.">
        <title>Multiple Roots of Fruiting Body Formation in Amoebozoa.</title>
        <authorList>
            <person name="Hillmann F."/>
            <person name="Forbes G."/>
            <person name="Novohradska S."/>
            <person name="Ferling I."/>
            <person name="Riege K."/>
            <person name="Groth M."/>
            <person name="Westermann M."/>
            <person name="Marz M."/>
            <person name="Spaller T."/>
            <person name="Winckler T."/>
            <person name="Schaap P."/>
            <person name="Glockner G."/>
        </authorList>
    </citation>
    <scope>NUCLEOTIDE SEQUENCE [LARGE SCALE GENOMIC DNA]</scope>
    <source>
        <strain evidence="2 3">Jena</strain>
    </source>
</reference>
<dbReference type="STRING" id="1890364.A0A2P6N038"/>
<keyword evidence="3" id="KW-1185">Reference proteome</keyword>
<organism evidence="2 3">
    <name type="scientific">Planoprotostelium fungivorum</name>
    <dbReference type="NCBI Taxonomy" id="1890364"/>
    <lineage>
        <taxon>Eukaryota</taxon>
        <taxon>Amoebozoa</taxon>
        <taxon>Evosea</taxon>
        <taxon>Variosea</taxon>
        <taxon>Cavosteliida</taxon>
        <taxon>Cavosteliaceae</taxon>
        <taxon>Planoprotostelium</taxon>
    </lineage>
</organism>
<dbReference type="OrthoDB" id="411857at2759"/>
<proteinExistence type="predicted"/>
<sequence length="470" mass="55434">MKAAAVLPKSVFQRLSSIKNQQQNNPFLPEIIARSSLVKRPREDGLKSSFEGLSKSKQMEADPNQVWLPSATFFARLHGRSPQFILHAAADSKMPPPTYHTFENIIESLLHNDRPDMAIYWMNKMHQYGLSPQIYLFESVIKKLSRFSRHHQAMDLYYRMKEYNCINTSIGLDNVIIRNMISVGFSDQAEECSNILLKQKELEKETLEALIEYFSSEGSLQKMKHWILQTELNFPEMWSKAYVPIINFYYRARDINEMEKWFEVICGTTEVIGMFMAYYMEKEDKQMMIHYYEMGRHNTSLAYLIEASSTEGEAMEWLSKRKKSQEKPGDIDDELRMAMTRFYARTKLSDKMIGWFESLRRKNNRGLLLKPLLEHYSRKGATRMMIQTWMKIEREQQEVRGEPKTDTGAYLFNTPADVIRECFNVLLEHFWRHKMTKEWPLRILLMMKERNITANRKTALLLEKINAGDK</sequence>
<dbReference type="InParanoid" id="A0A2P6N038"/>
<dbReference type="PANTHER" id="PTHR47447:SF17">
    <property type="entry name" value="OS12G0638900 PROTEIN"/>
    <property type="match status" value="1"/>
</dbReference>
<dbReference type="InterPro" id="IPR011990">
    <property type="entry name" value="TPR-like_helical_dom_sf"/>
</dbReference>
<dbReference type="AlphaFoldDB" id="A0A2P6N038"/>
<dbReference type="Gene3D" id="1.25.40.10">
    <property type="entry name" value="Tetratricopeptide repeat domain"/>
    <property type="match status" value="1"/>
</dbReference>
<keyword evidence="1" id="KW-0677">Repeat</keyword>
<gene>
    <name evidence="2" type="ORF">PROFUN_05548</name>
</gene>
<evidence type="ECO:0000256" key="1">
    <source>
        <dbReference type="ARBA" id="ARBA00022737"/>
    </source>
</evidence>
<evidence type="ECO:0000313" key="3">
    <source>
        <dbReference type="Proteomes" id="UP000241769"/>
    </source>
</evidence>
<protein>
    <recommendedName>
        <fullName evidence="4">Pentatricopeptide repeat-containing protein</fullName>
    </recommendedName>
</protein>